<feature type="domain" description="C-type lectin" evidence="10">
    <location>
        <begin position="632"/>
        <end position="746"/>
    </location>
</feature>
<dbReference type="InterPro" id="IPR035992">
    <property type="entry name" value="Ricin_B-like_lectins"/>
</dbReference>
<reference evidence="12" key="2">
    <citation type="submission" date="2025-09" db="UniProtKB">
        <authorList>
            <consortium name="Ensembl"/>
        </authorList>
    </citation>
    <scope>IDENTIFICATION</scope>
</reference>
<keyword evidence="6 8" id="KW-1015">Disulfide bond</keyword>
<dbReference type="SMART" id="SM00059">
    <property type="entry name" value="FN2"/>
    <property type="match status" value="1"/>
</dbReference>
<feature type="domain" description="C-type lectin" evidence="10">
    <location>
        <begin position="347"/>
        <end position="463"/>
    </location>
</feature>
<evidence type="ECO:0000259" key="10">
    <source>
        <dbReference type="PROSITE" id="PS50041"/>
    </source>
</evidence>
<dbReference type="Gene3D" id="2.80.10.50">
    <property type="match status" value="1"/>
</dbReference>
<evidence type="ECO:0000256" key="9">
    <source>
        <dbReference type="SAM" id="SignalP"/>
    </source>
</evidence>
<evidence type="ECO:0000256" key="7">
    <source>
        <dbReference type="ARBA" id="ARBA00023180"/>
    </source>
</evidence>
<dbReference type="InterPro" id="IPR018378">
    <property type="entry name" value="C-type_lectin_CS"/>
</dbReference>
<evidence type="ECO:0000313" key="12">
    <source>
        <dbReference type="Ensembl" id="ENSMMOP00000012308.1"/>
    </source>
</evidence>
<dbReference type="PANTHER" id="PTHR22803">
    <property type="entry name" value="MANNOSE, PHOSPHOLIPASE, LECTIN RECEPTOR RELATED"/>
    <property type="match status" value="1"/>
</dbReference>
<comment type="subcellular location">
    <subcellularLocation>
        <location evidence="1">Membrane</location>
        <topology evidence="1">Single-pass membrane protein</topology>
    </subcellularLocation>
</comment>
<dbReference type="FunFam" id="2.10.10.10:FF:000001">
    <property type="entry name" value="Fibronectin 1a isoform 1"/>
    <property type="match status" value="1"/>
</dbReference>
<dbReference type="PROSITE" id="PS00615">
    <property type="entry name" value="C_TYPE_LECTIN_1"/>
    <property type="match status" value="3"/>
</dbReference>
<dbReference type="CDD" id="cd00037">
    <property type="entry name" value="CLECT"/>
    <property type="match status" value="5"/>
</dbReference>
<keyword evidence="9" id="KW-0732">Signal</keyword>
<dbReference type="Gene3D" id="2.10.10.10">
    <property type="entry name" value="Fibronectin, type II, collagen-binding"/>
    <property type="match status" value="1"/>
</dbReference>
<dbReference type="SUPFAM" id="SSF56436">
    <property type="entry name" value="C-type lectin-like"/>
    <property type="match status" value="8"/>
</dbReference>
<dbReference type="InterPro" id="IPR016186">
    <property type="entry name" value="C-type_lectin-like/link_sf"/>
</dbReference>
<feature type="domain" description="C-type lectin" evidence="10">
    <location>
        <begin position="213"/>
        <end position="328"/>
    </location>
</feature>
<dbReference type="PROSITE" id="PS51092">
    <property type="entry name" value="FN2_2"/>
    <property type="match status" value="1"/>
</dbReference>
<dbReference type="SMART" id="SM00034">
    <property type="entry name" value="CLECT"/>
    <property type="match status" value="8"/>
</dbReference>
<feature type="domain" description="C-type lectin" evidence="10">
    <location>
        <begin position="769"/>
        <end position="879"/>
    </location>
</feature>
<dbReference type="InterPro" id="IPR016187">
    <property type="entry name" value="CTDL_fold"/>
</dbReference>
<dbReference type="Gene3D" id="3.10.100.10">
    <property type="entry name" value="Mannose-Binding Protein A, subunit A"/>
    <property type="match status" value="8"/>
</dbReference>
<reference evidence="12" key="1">
    <citation type="submission" date="2025-08" db="UniProtKB">
        <authorList>
            <consortium name="Ensembl"/>
        </authorList>
    </citation>
    <scope>IDENTIFICATION</scope>
</reference>
<dbReference type="InterPro" id="IPR050111">
    <property type="entry name" value="C-type_lectin/snaclec_domain"/>
</dbReference>
<protein>
    <submittedName>
        <fullName evidence="12">Uncharacterized protein</fullName>
    </submittedName>
</protein>
<dbReference type="Pfam" id="PF00040">
    <property type="entry name" value="fn2"/>
    <property type="match status" value="1"/>
</dbReference>
<keyword evidence="2" id="KW-0812">Transmembrane</keyword>
<feature type="domain" description="C-type lectin" evidence="10">
    <location>
        <begin position="1038"/>
        <end position="1148"/>
    </location>
</feature>
<sequence length="1332" mass="152041">MKITCTVFALLIQTLQCLAFDGRVFQSLSWNSPFQLTNKASGFCLVTRNNYCNDIRWTTGDRLLIQQIKKCVGAQGKSVGSEISLYDCDENSELQKWECKNETVIALKDQELYIELTADNTAVLSKRIGSSNHLTISGKSSGACTRTYRELYTIGGNAAGMPCMFPFKYKDQWYSDCTTLDSPENRLWCAVETKFQSERWGYCPITCWNRHPTTGAYYQLNTQSALTWPQAEMSCKQQGASLLSITDPHQHAYVTALLGTAGNKFWIGLILDPEHGWKWSNGRPYRYMKWDSGYPFPNPGHNCVNVEPAVQYYWQNSPCTKKLGYICYSKAEELPTLGFCSSPWIPYNGHCFYVNRTQKTWSDAQRKCRNLGGDLVSIHNVEEQSFVVSQLRYEATDELWIGLNDRKTEGLFDWADLSDVSFTSWEYGRPAVSSEIQDCVLMTGANGNWADRVCEEKHGSICMKMSSPKSTEEKVLQDEGCKPGWKRHGSYCYFIGSETKTFNGARDDCKRCDSYLADVSNGVDNAFLVSLVGTRPEKHFWLGLSNQNNIDKFVWTNTDSVRFTNWNALMPGRRKGCVAMTTGIFAGLWDLLPCTNKAKYICKHLAEGAGLTTPATNINPNECASQWTPLQSRDYCIKFFSLQYNTWYRARDYCQALGGDLLSIHSTEELKEVPYIHGPVWIGLSAPDPATGYVWSDRSPFLNWADGQPNNKNNVESCVEMRSMRQNMNGSWNDVHCEKYNSWLCQIPTVTGQIDLKYQYGTRDGWLEWNGNQYLIVTMLMGMEDARLSCQKRHSDLITITSEAESVFLWKQVSCISYGLKVDLDGTYGWLDESPVVFQRWDVNQPRFLNNDENCAAMSISMGFWHSYNCGLEHGSICKRSGSPPPDATVALTVRPEGGCPPKWKKKDSKNETWDGARAQCKAMGGNLASISTRHEQGLCNDVFSDECYITMKCVSCVFDKKCLGYKKMKLSTDNGSFFCLRPSKCVLMCDPTDECCVMSTSPNIGIGKWIKKPCNETTGYVCLRNVDPSFSSEPTTYTDYFTIFNDSIKAVTEPMTWNAAKRHCEGMGAKLASLRNEWSAIYSELMLNAILMNICLQTRGYFRYVDGWRLPFTKWTHEEPSEDCVYVNVNGKWQTDDCDTLRSSLCLKSTDVPPTEASDFPGFCPEYEFKNGNRWQQNNWIPFKGYCYLFIMEKIQWSEASVSCARHGASLASIEDPSEQDFIQSIVKIYQDSHRSFWIGLYKTHTGMLLWLDKVAMDYTNWDDRSFYNMDFGVVQSENGKWSLDNKWDRKPYICKTQKGKINMFCHKARKHRNTERFRWCHFVDDSPGHR</sequence>
<dbReference type="Proteomes" id="UP000261620">
    <property type="component" value="Unplaced"/>
</dbReference>
<evidence type="ECO:0000256" key="3">
    <source>
        <dbReference type="ARBA" id="ARBA00022737"/>
    </source>
</evidence>
<dbReference type="Ensembl" id="ENSMMOT00000012512.1">
    <property type="protein sequence ID" value="ENSMMOP00000012308.1"/>
    <property type="gene ID" value="ENSMMOG00000009466.1"/>
</dbReference>
<feature type="domain" description="C-type lectin" evidence="10">
    <location>
        <begin position="913"/>
        <end position="1024"/>
    </location>
</feature>
<evidence type="ECO:0000256" key="1">
    <source>
        <dbReference type="ARBA" id="ARBA00004167"/>
    </source>
</evidence>
<dbReference type="PROSITE" id="PS50041">
    <property type="entry name" value="C_TYPE_LECTIN_2"/>
    <property type="match status" value="8"/>
</dbReference>
<accession>A0A3Q3WCP6</accession>
<organism evidence="12 13">
    <name type="scientific">Mola mola</name>
    <name type="common">Ocean sunfish</name>
    <name type="synonym">Tetraodon mola</name>
    <dbReference type="NCBI Taxonomy" id="94237"/>
    <lineage>
        <taxon>Eukaryota</taxon>
        <taxon>Metazoa</taxon>
        <taxon>Chordata</taxon>
        <taxon>Craniata</taxon>
        <taxon>Vertebrata</taxon>
        <taxon>Euteleostomi</taxon>
        <taxon>Actinopterygii</taxon>
        <taxon>Neopterygii</taxon>
        <taxon>Teleostei</taxon>
        <taxon>Neoteleostei</taxon>
        <taxon>Acanthomorphata</taxon>
        <taxon>Eupercaria</taxon>
        <taxon>Tetraodontiformes</taxon>
        <taxon>Molidae</taxon>
        <taxon>Mola</taxon>
    </lineage>
</organism>
<dbReference type="InterPro" id="IPR001304">
    <property type="entry name" value="C-type_lectin-like"/>
</dbReference>
<feature type="domain" description="C-type lectin" evidence="10">
    <location>
        <begin position="488"/>
        <end position="603"/>
    </location>
</feature>
<keyword evidence="13" id="KW-1185">Reference proteome</keyword>
<evidence type="ECO:0000259" key="11">
    <source>
        <dbReference type="PROSITE" id="PS51092"/>
    </source>
</evidence>
<evidence type="ECO:0000256" key="4">
    <source>
        <dbReference type="ARBA" id="ARBA00022989"/>
    </source>
</evidence>
<name>A0A3Q3WCP6_MOLML</name>
<evidence type="ECO:0000256" key="8">
    <source>
        <dbReference type="PROSITE-ProRule" id="PRU00479"/>
    </source>
</evidence>
<evidence type="ECO:0000256" key="2">
    <source>
        <dbReference type="ARBA" id="ARBA00022692"/>
    </source>
</evidence>
<dbReference type="CDD" id="cd00062">
    <property type="entry name" value="FN2"/>
    <property type="match status" value="1"/>
</dbReference>
<dbReference type="Pfam" id="PF00059">
    <property type="entry name" value="Lectin_C"/>
    <property type="match status" value="7"/>
</dbReference>
<feature type="chain" id="PRO_5018710213" evidence="9">
    <location>
        <begin position="20"/>
        <end position="1332"/>
    </location>
</feature>
<evidence type="ECO:0000256" key="6">
    <source>
        <dbReference type="ARBA" id="ARBA00023157"/>
    </source>
</evidence>
<keyword evidence="4" id="KW-1133">Transmembrane helix</keyword>
<dbReference type="PROSITE" id="PS50231">
    <property type="entry name" value="RICIN_B_LECTIN"/>
    <property type="match status" value="1"/>
</dbReference>
<keyword evidence="7" id="KW-0325">Glycoprotein</keyword>
<evidence type="ECO:0000313" key="13">
    <source>
        <dbReference type="Proteomes" id="UP000261620"/>
    </source>
</evidence>
<dbReference type="SUPFAM" id="SSF50370">
    <property type="entry name" value="Ricin B-like lectins"/>
    <property type="match status" value="1"/>
</dbReference>
<dbReference type="InterPro" id="IPR013806">
    <property type="entry name" value="Kringle-like"/>
</dbReference>
<feature type="domain" description="C-type lectin" evidence="10">
    <location>
        <begin position="1184"/>
        <end position="1297"/>
    </location>
</feature>
<dbReference type="OMA" id="WRITIAN"/>
<dbReference type="SUPFAM" id="SSF57440">
    <property type="entry name" value="Kringle-like"/>
    <property type="match status" value="1"/>
</dbReference>
<evidence type="ECO:0000256" key="5">
    <source>
        <dbReference type="ARBA" id="ARBA00023136"/>
    </source>
</evidence>
<dbReference type="STRING" id="94237.ENSMMOP00000012308"/>
<feature type="domain" description="Fibronectin type-II" evidence="11">
    <location>
        <begin position="158"/>
        <end position="205"/>
    </location>
</feature>
<comment type="caution">
    <text evidence="8">Lacks conserved residue(s) required for the propagation of feature annotation.</text>
</comment>
<keyword evidence="3" id="KW-0677">Repeat</keyword>
<dbReference type="InterPro" id="IPR000562">
    <property type="entry name" value="FN_type2_dom"/>
</dbReference>
<dbReference type="InterPro" id="IPR036943">
    <property type="entry name" value="FN_type2_sf"/>
</dbReference>
<dbReference type="GO" id="GO:0016020">
    <property type="term" value="C:membrane"/>
    <property type="evidence" value="ECO:0007669"/>
    <property type="project" value="UniProtKB-SubCell"/>
</dbReference>
<keyword evidence="5" id="KW-0472">Membrane</keyword>
<feature type="disulfide bond" evidence="8">
    <location>
        <begin position="163"/>
        <end position="189"/>
    </location>
</feature>
<proteinExistence type="predicted"/>
<feature type="signal peptide" evidence="9">
    <location>
        <begin position="1"/>
        <end position="19"/>
    </location>
</feature>